<organism evidence="4 5">
    <name type="scientific">Mesorhizobium tianshanense</name>
    <dbReference type="NCBI Taxonomy" id="39844"/>
    <lineage>
        <taxon>Bacteria</taxon>
        <taxon>Pseudomonadati</taxon>
        <taxon>Pseudomonadota</taxon>
        <taxon>Alphaproteobacteria</taxon>
        <taxon>Hyphomicrobiales</taxon>
        <taxon>Phyllobacteriaceae</taxon>
        <taxon>Mesorhizobium</taxon>
    </lineage>
</organism>
<dbReference type="Pfam" id="PF00561">
    <property type="entry name" value="Abhydrolase_1"/>
    <property type="match status" value="1"/>
</dbReference>
<dbReference type="EMBL" id="VLKT01000038">
    <property type="protein sequence ID" value="TWI28343.1"/>
    <property type="molecule type" value="Genomic_DNA"/>
</dbReference>
<dbReference type="InterPro" id="IPR029058">
    <property type="entry name" value="AB_hydrolase_fold"/>
</dbReference>
<dbReference type="GO" id="GO:0097176">
    <property type="term" value="P:epoxide metabolic process"/>
    <property type="evidence" value="ECO:0007669"/>
    <property type="project" value="TreeGrafter"/>
</dbReference>
<dbReference type="PANTHER" id="PTHR21661:SF35">
    <property type="entry name" value="EPOXIDE HYDROLASE"/>
    <property type="match status" value="1"/>
</dbReference>
<dbReference type="SUPFAM" id="SSF53474">
    <property type="entry name" value="alpha/beta-Hydrolases"/>
    <property type="match status" value="1"/>
</dbReference>
<proteinExistence type="inferred from homology"/>
<dbReference type="OrthoDB" id="27092at2"/>
<evidence type="ECO:0000256" key="2">
    <source>
        <dbReference type="ARBA" id="ARBA00022801"/>
    </source>
</evidence>
<sequence>MIPSLPGFGFSGQPTEAGWGLERIASAWVVLMDRLGYEHYVAQGGDWGAGITQAMGRLAPDGLLGIHTNLPAAIPNEVLPALGGGPLPEGATDEEKASIASLGKFQACSEAGVADWLMV</sequence>
<keyword evidence="5" id="KW-1185">Reference proteome</keyword>
<comment type="similarity">
    <text evidence="1">Belongs to the peptidase S33 family.</text>
</comment>
<accession>A0A562N8A4</accession>
<dbReference type="InterPro" id="IPR000073">
    <property type="entry name" value="AB_hydrolase_1"/>
</dbReference>
<dbReference type="GO" id="GO:0004301">
    <property type="term" value="F:epoxide hydrolase activity"/>
    <property type="evidence" value="ECO:0007669"/>
    <property type="project" value="TreeGrafter"/>
</dbReference>
<dbReference type="AlphaFoldDB" id="A0A562N8A4"/>
<name>A0A562N8A4_9HYPH</name>
<reference evidence="4 5" key="1">
    <citation type="journal article" date="2015" name="Stand. Genomic Sci.">
        <title>Genomic Encyclopedia of Bacterial and Archaeal Type Strains, Phase III: the genomes of soil and plant-associated and newly described type strains.</title>
        <authorList>
            <person name="Whitman W.B."/>
            <person name="Woyke T."/>
            <person name="Klenk H.P."/>
            <person name="Zhou Y."/>
            <person name="Lilburn T.G."/>
            <person name="Beck B.J."/>
            <person name="De Vos P."/>
            <person name="Vandamme P."/>
            <person name="Eisen J.A."/>
            <person name="Garrity G."/>
            <person name="Hugenholtz P."/>
            <person name="Kyrpides N.C."/>
        </authorList>
    </citation>
    <scope>NUCLEOTIDE SEQUENCE [LARGE SCALE GENOMIC DNA]</scope>
    <source>
        <strain evidence="4 5">CGMCC 1.2546</strain>
    </source>
</reference>
<evidence type="ECO:0000313" key="4">
    <source>
        <dbReference type="EMBL" id="TWI28343.1"/>
    </source>
</evidence>
<evidence type="ECO:0000259" key="3">
    <source>
        <dbReference type="Pfam" id="PF00561"/>
    </source>
</evidence>
<comment type="caution">
    <text evidence="4">The sequence shown here is derived from an EMBL/GenBank/DDBJ whole genome shotgun (WGS) entry which is preliminary data.</text>
</comment>
<protein>
    <recommendedName>
        <fullName evidence="3">AB hydrolase-1 domain-containing protein</fullName>
    </recommendedName>
</protein>
<gene>
    <name evidence="4" type="ORF">IQ26_05221</name>
</gene>
<dbReference type="PANTHER" id="PTHR21661">
    <property type="entry name" value="EPOXIDE HYDROLASE 1-RELATED"/>
    <property type="match status" value="1"/>
</dbReference>
<keyword evidence="2" id="KW-0378">Hydrolase</keyword>
<evidence type="ECO:0000313" key="5">
    <source>
        <dbReference type="Proteomes" id="UP000317122"/>
    </source>
</evidence>
<dbReference type="Proteomes" id="UP000317122">
    <property type="component" value="Unassembled WGS sequence"/>
</dbReference>
<feature type="domain" description="AB hydrolase-1" evidence="3">
    <location>
        <begin position="2"/>
        <end position="71"/>
    </location>
</feature>
<dbReference type="Gene3D" id="3.40.50.1820">
    <property type="entry name" value="alpha/beta hydrolase"/>
    <property type="match status" value="1"/>
</dbReference>
<evidence type="ECO:0000256" key="1">
    <source>
        <dbReference type="ARBA" id="ARBA00010088"/>
    </source>
</evidence>